<feature type="transmembrane region" description="Helical" evidence="7">
    <location>
        <begin position="12"/>
        <end position="35"/>
    </location>
</feature>
<name>A0A1C0ZSI4_9BACL</name>
<gene>
    <name evidence="9" type="ORF">A8709_04580</name>
</gene>
<dbReference type="Gene3D" id="1.10.3720.10">
    <property type="entry name" value="MetI-like"/>
    <property type="match status" value="1"/>
</dbReference>
<dbReference type="Pfam" id="PF00528">
    <property type="entry name" value="BPD_transp_1"/>
    <property type="match status" value="1"/>
</dbReference>
<evidence type="ECO:0000256" key="5">
    <source>
        <dbReference type="ARBA" id="ARBA00022989"/>
    </source>
</evidence>
<evidence type="ECO:0000256" key="2">
    <source>
        <dbReference type="ARBA" id="ARBA00022448"/>
    </source>
</evidence>
<organism evidence="9 10">
    <name type="scientific">Paenibacillus pectinilyticus</name>
    <dbReference type="NCBI Taxonomy" id="512399"/>
    <lineage>
        <taxon>Bacteria</taxon>
        <taxon>Bacillati</taxon>
        <taxon>Bacillota</taxon>
        <taxon>Bacilli</taxon>
        <taxon>Bacillales</taxon>
        <taxon>Paenibacillaceae</taxon>
        <taxon>Paenibacillus</taxon>
    </lineage>
</organism>
<reference evidence="10" key="1">
    <citation type="submission" date="2016-05" db="EMBL/GenBank/DDBJ databases">
        <title>Paenibacillus oryzae. sp. nov., isolated from the rice root.</title>
        <authorList>
            <person name="Zhang J."/>
            <person name="Zhang X."/>
        </authorList>
    </citation>
    <scope>NUCLEOTIDE SEQUENCE [LARGE SCALE GENOMIC DNA]</scope>
    <source>
        <strain evidence="10">KCTC13222</strain>
    </source>
</reference>
<sequence length="289" mass="32215">MKHTTWSGKLFDAVNVLILFIIAMSTLVPFLYIIISSFANPADLVWASIWKLPAKLNVEAYRYIFSTSTLTHSMLVSIYITVLGTAINLVFTVLGAYPLAQKRLKGRSVYLLLILITMLFSGGVVPTYFVVKSLGMINSLWSLMIPTAINAFNLIIMKNFFQNVPDGIEESAKIDGCNDVGILFRIVLPLSLPAIATFGLFYAVNNWNQYFSAIIYLNDATKWPLQVMLRQIIILSQDSFGSSSDTQKFLDPETLKMAVIVFATVPIMIVYPFLQKHFAKGVMLGSVKG</sequence>
<evidence type="ECO:0000256" key="4">
    <source>
        <dbReference type="ARBA" id="ARBA00022692"/>
    </source>
</evidence>
<keyword evidence="3" id="KW-1003">Cell membrane</keyword>
<feature type="domain" description="ABC transmembrane type-1" evidence="8">
    <location>
        <begin position="74"/>
        <end position="274"/>
    </location>
</feature>
<dbReference type="EMBL" id="LYPC01000028">
    <property type="protein sequence ID" value="OCT10983.1"/>
    <property type="molecule type" value="Genomic_DNA"/>
</dbReference>
<keyword evidence="5 7" id="KW-1133">Transmembrane helix</keyword>
<dbReference type="RefSeq" id="WP_065857602.1">
    <property type="nucleotide sequence ID" value="NZ_LYPC01000028.1"/>
</dbReference>
<feature type="transmembrane region" description="Helical" evidence="7">
    <location>
        <begin position="76"/>
        <end position="97"/>
    </location>
</feature>
<dbReference type="OrthoDB" id="9810086at2"/>
<dbReference type="Proteomes" id="UP000093309">
    <property type="component" value="Unassembled WGS sequence"/>
</dbReference>
<comment type="similarity">
    <text evidence="7">Belongs to the binding-protein-dependent transport system permease family.</text>
</comment>
<dbReference type="CDD" id="cd06261">
    <property type="entry name" value="TM_PBP2"/>
    <property type="match status" value="1"/>
</dbReference>
<feature type="transmembrane region" description="Helical" evidence="7">
    <location>
        <begin position="182"/>
        <end position="204"/>
    </location>
</feature>
<dbReference type="PANTHER" id="PTHR43744:SF9">
    <property type="entry name" value="POLYGALACTURONAN_RHAMNOGALACTURONAN TRANSPORT SYSTEM PERMEASE PROTEIN YTCP"/>
    <property type="match status" value="1"/>
</dbReference>
<dbReference type="GO" id="GO:0005886">
    <property type="term" value="C:plasma membrane"/>
    <property type="evidence" value="ECO:0007669"/>
    <property type="project" value="UniProtKB-SubCell"/>
</dbReference>
<evidence type="ECO:0000256" key="3">
    <source>
        <dbReference type="ARBA" id="ARBA00022475"/>
    </source>
</evidence>
<keyword evidence="6 7" id="KW-0472">Membrane</keyword>
<dbReference type="GO" id="GO:0055085">
    <property type="term" value="P:transmembrane transport"/>
    <property type="evidence" value="ECO:0007669"/>
    <property type="project" value="InterPro"/>
</dbReference>
<dbReference type="AlphaFoldDB" id="A0A1C0ZSI4"/>
<comment type="subcellular location">
    <subcellularLocation>
        <location evidence="1 7">Cell membrane</location>
        <topology evidence="1 7">Multi-pass membrane protein</topology>
    </subcellularLocation>
</comment>
<keyword evidence="4 7" id="KW-0812">Transmembrane</keyword>
<evidence type="ECO:0000259" key="8">
    <source>
        <dbReference type="PROSITE" id="PS50928"/>
    </source>
</evidence>
<evidence type="ECO:0000256" key="1">
    <source>
        <dbReference type="ARBA" id="ARBA00004651"/>
    </source>
</evidence>
<feature type="transmembrane region" description="Helical" evidence="7">
    <location>
        <begin position="109"/>
        <end position="131"/>
    </location>
</feature>
<keyword evidence="2 7" id="KW-0813">Transport</keyword>
<evidence type="ECO:0000313" key="10">
    <source>
        <dbReference type="Proteomes" id="UP000093309"/>
    </source>
</evidence>
<dbReference type="InterPro" id="IPR000515">
    <property type="entry name" value="MetI-like"/>
</dbReference>
<feature type="transmembrane region" description="Helical" evidence="7">
    <location>
        <begin position="143"/>
        <end position="161"/>
    </location>
</feature>
<feature type="transmembrane region" description="Helical" evidence="7">
    <location>
        <begin position="255"/>
        <end position="274"/>
    </location>
</feature>
<dbReference type="STRING" id="512399.A8709_04580"/>
<protein>
    <submittedName>
        <fullName evidence="9">ABC transporter permease</fullName>
    </submittedName>
</protein>
<keyword evidence="10" id="KW-1185">Reference proteome</keyword>
<dbReference type="PROSITE" id="PS50928">
    <property type="entry name" value="ABC_TM1"/>
    <property type="match status" value="1"/>
</dbReference>
<accession>A0A1C0ZSI4</accession>
<dbReference type="InterPro" id="IPR035906">
    <property type="entry name" value="MetI-like_sf"/>
</dbReference>
<evidence type="ECO:0000313" key="9">
    <source>
        <dbReference type="EMBL" id="OCT10983.1"/>
    </source>
</evidence>
<dbReference type="PANTHER" id="PTHR43744">
    <property type="entry name" value="ABC TRANSPORTER PERMEASE PROTEIN MG189-RELATED-RELATED"/>
    <property type="match status" value="1"/>
</dbReference>
<dbReference type="SUPFAM" id="SSF161098">
    <property type="entry name" value="MetI-like"/>
    <property type="match status" value="1"/>
</dbReference>
<evidence type="ECO:0000256" key="6">
    <source>
        <dbReference type="ARBA" id="ARBA00023136"/>
    </source>
</evidence>
<comment type="caution">
    <text evidence="9">The sequence shown here is derived from an EMBL/GenBank/DDBJ whole genome shotgun (WGS) entry which is preliminary data.</text>
</comment>
<evidence type="ECO:0000256" key="7">
    <source>
        <dbReference type="RuleBase" id="RU363032"/>
    </source>
</evidence>
<proteinExistence type="inferred from homology"/>